<evidence type="ECO:0000313" key="3">
    <source>
        <dbReference type="Proteomes" id="UP000301751"/>
    </source>
</evidence>
<comment type="caution">
    <text evidence="2">The sequence shown here is derived from an EMBL/GenBank/DDBJ whole genome shotgun (WGS) entry which is preliminary data.</text>
</comment>
<dbReference type="RefSeq" id="WP_137732200.1">
    <property type="nucleotide sequence ID" value="NZ_BJCL01000003.1"/>
</dbReference>
<dbReference type="EMBL" id="BJCL01000003">
    <property type="protein sequence ID" value="GCL62441.1"/>
    <property type="molecule type" value="Genomic_DNA"/>
</dbReference>
<feature type="domain" description="AB hydrolase-1" evidence="1">
    <location>
        <begin position="5"/>
        <end position="255"/>
    </location>
</feature>
<reference evidence="3" key="1">
    <citation type="submission" date="2019-03" db="EMBL/GenBank/DDBJ databases">
        <title>Aquabacterium pictum sp.nov., the first bacteriochlorophyll a-containing freshwater bacterium in the genus Aquabacterium of the class Betaproteobacteria.</title>
        <authorList>
            <person name="Hirose S."/>
            <person name="Tank M."/>
            <person name="Hara E."/>
            <person name="Tamaki H."/>
            <person name="Takaichi S."/>
            <person name="Haruta S."/>
            <person name="Hanada S."/>
        </authorList>
    </citation>
    <scope>NUCLEOTIDE SEQUENCE [LARGE SCALE GENOMIC DNA]</scope>
    <source>
        <strain evidence="3">W35</strain>
    </source>
</reference>
<dbReference type="GO" id="GO:0016787">
    <property type="term" value="F:hydrolase activity"/>
    <property type="evidence" value="ECO:0007669"/>
    <property type="project" value="UniProtKB-KW"/>
</dbReference>
<dbReference type="AlphaFoldDB" id="A0A480ALL9"/>
<organism evidence="2 3">
    <name type="scientific">Pseudaquabacterium pictum</name>
    <dbReference type="NCBI Taxonomy" id="2315236"/>
    <lineage>
        <taxon>Bacteria</taxon>
        <taxon>Pseudomonadati</taxon>
        <taxon>Pseudomonadota</taxon>
        <taxon>Betaproteobacteria</taxon>
        <taxon>Burkholderiales</taxon>
        <taxon>Sphaerotilaceae</taxon>
        <taxon>Pseudaquabacterium</taxon>
    </lineage>
</organism>
<dbReference type="Pfam" id="PF12697">
    <property type="entry name" value="Abhydrolase_6"/>
    <property type="match status" value="1"/>
</dbReference>
<dbReference type="InterPro" id="IPR050228">
    <property type="entry name" value="Carboxylesterase_BioH"/>
</dbReference>
<keyword evidence="2" id="KW-0378">Hydrolase</keyword>
<name>A0A480ALL9_9BURK</name>
<dbReference type="SUPFAM" id="SSF53474">
    <property type="entry name" value="alpha/beta-Hydrolases"/>
    <property type="match status" value="1"/>
</dbReference>
<dbReference type="OrthoDB" id="5729753at2"/>
<evidence type="ECO:0000259" key="1">
    <source>
        <dbReference type="Pfam" id="PF12697"/>
    </source>
</evidence>
<keyword evidence="3" id="KW-1185">Reference proteome</keyword>
<gene>
    <name evidence="2" type="ORF">AQPW35_15220</name>
</gene>
<dbReference type="InterPro" id="IPR000073">
    <property type="entry name" value="AB_hydrolase_1"/>
</dbReference>
<accession>A0A480ALL9</accession>
<protein>
    <submittedName>
        <fullName evidence="2">Alpha/beta hydrolase</fullName>
    </submittedName>
</protein>
<proteinExistence type="predicted"/>
<dbReference type="PANTHER" id="PTHR43194:SF2">
    <property type="entry name" value="PEROXISOMAL MEMBRANE PROTEIN LPX1"/>
    <property type="match status" value="1"/>
</dbReference>
<evidence type="ECO:0000313" key="2">
    <source>
        <dbReference type="EMBL" id="GCL62441.1"/>
    </source>
</evidence>
<dbReference type="Proteomes" id="UP000301751">
    <property type="component" value="Unassembled WGS sequence"/>
</dbReference>
<dbReference type="InterPro" id="IPR029058">
    <property type="entry name" value="AB_hydrolase_fold"/>
</dbReference>
<sequence length="271" mass="30001">MRPTLVFSHANGFPAGTYRQLFALWRAAGWRVLAVEQFGHDPAYPVTSNWPRLRDQLIDFIDAQAPQGAHLVGHSLGGLLSLLAASRRPDLARSLVMLDSPVFTGWRSHTVQVLKRSRLIQRLGPGKVSATRRHAWPTRQAALDHFAAKPKFARWAPGVLADYIACGTHREGGEMVLSFTREVETRIYNTLPHHLGRVLQRHPLRCPVGFIAGTRSTEIRQGGIEGARRLAGDDLVWLEGSHLYPMEKPQQTAEAVLDLLARLQATAAPGA</sequence>
<dbReference type="Gene3D" id="3.40.50.1820">
    <property type="entry name" value="alpha/beta hydrolase"/>
    <property type="match status" value="1"/>
</dbReference>
<dbReference type="PANTHER" id="PTHR43194">
    <property type="entry name" value="HYDROLASE ALPHA/BETA FOLD FAMILY"/>
    <property type="match status" value="1"/>
</dbReference>